<dbReference type="Proteomes" id="UP001162162">
    <property type="component" value="Unassembled WGS sequence"/>
</dbReference>
<evidence type="ECO:0000313" key="3">
    <source>
        <dbReference type="EMBL" id="KAJ8939142.1"/>
    </source>
</evidence>
<protein>
    <submittedName>
        <fullName evidence="3">Uncharacterized protein</fullName>
    </submittedName>
</protein>
<reference evidence="3" key="1">
    <citation type="journal article" date="2023" name="Insect Mol. Biol.">
        <title>Genome sequencing provides insights into the evolution of gene families encoding plant cell wall-degrading enzymes in longhorned beetles.</title>
        <authorList>
            <person name="Shin N.R."/>
            <person name="Okamura Y."/>
            <person name="Kirsch R."/>
            <person name="Pauchet Y."/>
        </authorList>
    </citation>
    <scope>NUCLEOTIDE SEQUENCE</scope>
    <source>
        <strain evidence="3">AMC_N1</strain>
    </source>
</reference>
<proteinExistence type="predicted"/>
<evidence type="ECO:0000256" key="2">
    <source>
        <dbReference type="SAM" id="Phobius"/>
    </source>
</evidence>
<keyword evidence="2" id="KW-0812">Transmembrane</keyword>
<dbReference type="EMBL" id="JAPWTK010000506">
    <property type="protein sequence ID" value="KAJ8939142.1"/>
    <property type="molecule type" value="Genomic_DNA"/>
</dbReference>
<evidence type="ECO:0000256" key="1">
    <source>
        <dbReference type="SAM" id="MobiDB-lite"/>
    </source>
</evidence>
<keyword evidence="2" id="KW-1133">Transmembrane helix</keyword>
<name>A0AAV8XKL5_9CUCU</name>
<accession>A0AAV8XKL5</accession>
<evidence type="ECO:0000313" key="4">
    <source>
        <dbReference type="Proteomes" id="UP001162162"/>
    </source>
</evidence>
<gene>
    <name evidence="3" type="ORF">NQ318_010897</name>
</gene>
<feature type="transmembrane region" description="Helical" evidence="2">
    <location>
        <begin position="71"/>
        <end position="88"/>
    </location>
</feature>
<dbReference type="AlphaFoldDB" id="A0AAV8XKL5"/>
<comment type="caution">
    <text evidence="3">The sequence shown here is derived from an EMBL/GenBank/DDBJ whole genome shotgun (WGS) entry which is preliminary data.</text>
</comment>
<keyword evidence="4" id="KW-1185">Reference proteome</keyword>
<sequence>MKDLTDKKGKRKKGGDDDDDTEDAAGLKNNPKYRQRDIKLGHPVVKWDALYMDLIYILMPHDRVYYTRQFFWFYLCFNKYSILIVILSKSVNTFGTSFAHTFLIPKDSDTIS</sequence>
<feature type="region of interest" description="Disordered" evidence="1">
    <location>
        <begin position="1"/>
        <end position="30"/>
    </location>
</feature>
<organism evidence="3 4">
    <name type="scientific">Aromia moschata</name>
    <dbReference type="NCBI Taxonomy" id="1265417"/>
    <lineage>
        <taxon>Eukaryota</taxon>
        <taxon>Metazoa</taxon>
        <taxon>Ecdysozoa</taxon>
        <taxon>Arthropoda</taxon>
        <taxon>Hexapoda</taxon>
        <taxon>Insecta</taxon>
        <taxon>Pterygota</taxon>
        <taxon>Neoptera</taxon>
        <taxon>Endopterygota</taxon>
        <taxon>Coleoptera</taxon>
        <taxon>Polyphaga</taxon>
        <taxon>Cucujiformia</taxon>
        <taxon>Chrysomeloidea</taxon>
        <taxon>Cerambycidae</taxon>
        <taxon>Cerambycinae</taxon>
        <taxon>Callichromatini</taxon>
        <taxon>Aromia</taxon>
    </lineage>
</organism>
<keyword evidence="2" id="KW-0472">Membrane</keyword>